<evidence type="ECO:0000313" key="2">
    <source>
        <dbReference type="Proteomes" id="UP000604273"/>
    </source>
</evidence>
<name>A0A8H4T3S2_9HYPO</name>
<dbReference type="PANTHER" id="PTHR10039">
    <property type="entry name" value="AMELOGENIN"/>
    <property type="match status" value="1"/>
</dbReference>
<dbReference type="PANTHER" id="PTHR10039:SF14">
    <property type="entry name" value="NACHT DOMAIN-CONTAINING PROTEIN"/>
    <property type="match status" value="1"/>
</dbReference>
<accession>A0A8H4T3S2</accession>
<organism evidence="1 2">
    <name type="scientific">Fusarium gaditjirri</name>
    <dbReference type="NCBI Taxonomy" id="282569"/>
    <lineage>
        <taxon>Eukaryota</taxon>
        <taxon>Fungi</taxon>
        <taxon>Dikarya</taxon>
        <taxon>Ascomycota</taxon>
        <taxon>Pezizomycotina</taxon>
        <taxon>Sordariomycetes</taxon>
        <taxon>Hypocreomycetidae</taxon>
        <taxon>Hypocreales</taxon>
        <taxon>Nectriaceae</taxon>
        <taxon>Fusarium</taxon>
        <taxon>Fusarium nisikadoi species complex</taxon>
    </lineage>
</organism>
<dbReference type="OrthoDB" id="7464126at2759"/>
<dbReference type="Proteomes" id="UP000604273">
    <property type="component" value="Unassembled WGS sequence"/>
</dbReference>
<dbReference type="EMBL" id="JABFAI010000196">
    <property type="protein sequence ID" value="KAF4950757.1"/>
    <property type="molecule type" value="Genomic_DNA"/>
</dbReference>
<reference evidence="1" key="2">
    <citation type="submission" date="2020-05" db="EMBL/GenBank/DDBJ databases">
        <authorList>
            <person name="Kim H.-S."/>
            <person name="Proctor R.H."/>
            <person name="Brown D.W."/>
        </authorList>
    </citation>
    <scope>NUCLEOTIDE SEQUENCE</scope>
    <source>
        <strain evidence="1">NRRL 45417</strain>
    </source>
</reference>
<gene>
    <name evidence="1" type="ORF">FGADI_7953</name>
</gene>
<keyword evidence="2" id="KW-1185">Reference proteome</keyword>
<comment type="caution">
    <text evidence="1">The sequence shown here is derived from an EMBL/GenBank/DDBJ whole genome shotgun (WGS) entry which is preliminary data.</text>
</comment>
<reference evidence="1" key="1">
    <citation type="journal article" date="2020" name="BMC Genomics">
        <title>Correction to: Identification and distribution of gene clusters required for synthesis of sphingolipid metabolism inhibitors in diverse species of the filamentous fungus Fusarium.</title>
        <authorList>
            <person name="Kim H.S."/>
            <person name="Lohmar J.M."/>
            <person name="Busman M."/>
            <person name="Brown D.W."/>
            <person name="Naumann T.A."/>
            <person name="Divon H.H."/>
            <person name="Lysoe E."/>
            <person name="Uhlig S."/>
            <person name="Proctor R.H."/>
        </authorList>
    </citation>
    <scope>NUCLEOTIDE SEQUENCE</scope>
    <source>
        <strain evidence="1">NRRL 45417</strain>
    </source>
</reference>
<protein>
    <submittedName>
        <fullName evidence="1">Uncharacterized protein</fullName>
    </submittedName>
</protein>
<evidence type="ECO:0000313" key="1">
    <source>
        <dbReference type="EMBL" id="KAF4950757.1"/>
    </source>
</evidence>
<proteinExistence type="predicted"/>
<dbReference type="AlphaFoldDB" id="A0A8H4T3S2"/>
<sequence length="371" mass="41651">MVDETLASYDQGTSLLGLVQRVEDMPTELEKLYEKILTTSAFGDPLVVGKMFQWALVANRPLRLDEWYHILAFIQVPKPDSLATWQKSEHYTENDAQLERKIKSLSRGLLEVSTKQHDVLAEKNGEVSSINAGAGSLDHEEGSARIVRVIHQSVYDFFIHKGGFQSLGLESANPLVDCHCTIAHTCIDYLFISELDEYAHARQRVNMESLVSASLSLKTPSETEESPKVEYQRKRPGYGHAFEVLDALHPWQSIEVVENWLAGGALSSYTGSIAGSLSRSVSRESVVTATSQVIGDYPALLIYAITEVMLHIEIVELERHPTRKAQDLIARLGDDTIWKRFRALQREKSTRKRAAQWLEAIAQDRLPPAPK</sequence>